<protein>
    <submittedName>
        <fullName evidence="1">Unnamed protein product</fullName>
    </submittedName>
</protein>
<comment type="caution">
    <text evidence="1">The sequence shown here is derived from an EMBL/GenBank/DDBJ whole genome shotgun (WGS) entry which is preliminary data.</text>
</comment>
<evidence type="ECO:0000313" key="2">
    <source>
        <dbReference type="Proteomes" id="UP001165064"/>
    </source>
</evidence>
<gene>
    <name evidence="1" type="ORF">Amon02_000802400</name>
</gene>
<evidence type="ECO:0000313" key="1">
    <source>
        <dbReference type="EMBL" id="GME86561.1"/>
    </source>
</evidence>
<accession>A0ACB5TDY7</accession>
<proteinExistence type="predicted"/>
<organism evidence="1 2">
    <name type="scientific">Ambrosiozyma monospora</name>
    <name type="common">Yeast</name>
    <name type="synonym">Endomycopsis monosporus</name>
    <dbReference type="NCBI Taxonomy" id="43982"/>
    <lineage>
        <taxon>Eukaryota</taxon>
        <taxon>Fungi</taxon>
        <taxon>Dikarya</taxon>
        <taxon>Ascomycota</taxon>
        <taxon>Saccharomycotina</taxon>
        <taxon>Pichiomycetes</taxon>
        <taxon>Pichiales</taxon>
        <taxon>Pichiaceae</taxon>
        <taxon>Ambrosiozyma</taxon>
    </lineage>
</organism>
<keyword evidence="2" id="KW-1185">Reference proteome</keyword>
<name>A0ACB5TDY7_AMBMO</name>
<reference evidence="1" key="1">
    <citation type="submission" date="2023-04" db="EMBL/GenBank/DDBJ databases">
        <title>Ambrosiozyma monospora NBRC 10751.</title>
        <authorList>
            <person name="Ichikawa N."/>
            <person name="Sato H."/>
            <person name="Tonouchi N."/>
        </authorList>
    </citation>
    <scope>NUCLEOTIDE SEQUENCE</scope>
    <source>
        <strain evidence="1">NBRC 10751</strain>
    </source>
</reference>
<dbReference type="EMBL" id="BSXS01006917">
    <property type="protein sequence ID" value="GME86561.1"/>
    <property type="molecule type" value="Genomic_DNA"/>
</dbReference>
<sequence length="71" mass="8009">MKSSLFTKFRHRQTGNSEVSVLFSSHTSISVIPSNESSDNSKDTTSNGTVMRWSQLTNTQQQESDIQENKQ</sequence>
<dbReference type="Proteomes" id="UP001165064">
    <property type="component" value="Unassembled WGS sequence"/>
</dbReference>